<protein>
    <submittedName>
        <fullName evidence="7">Pre-rRNA processing protein</fullName>
    </submittedName>
</protein>
<comment type="caution">
    <text evidence="7">The sequence shown here is derived from an EMBL/GenBank/DDBJ whole genome shotgun (WGS) entry which is preliminary data.</text>
</comment>
<dbReference type="AlphaFoldDB" id="A0AA43QRB0"/>
<dbReference type="SMART" id="SM00320">
    <property type="entry name" value="WD40"/>
    <property type="match status" value="6"/>
</dbReference>
<evidence type="ECO:0000256" key="2">
    <source>
        <dbReference type="ARBA" id="ARBA00022574"/>
    </source>
</evidence>
<dbReference type="Proteomes" id="UP001161017">
    <property type="component" value="Unassembled WGS sequence"/>
</dbReference>
<dbReference type="PANTHER" id="PTHR19865">
    <property type="entry name" value="U3 SMALL NUCLEOLAR RNA INTERACTING PROTEIN 2"/>
    <property type="match status" value="1"/>
</dbReference>
<dbReference type="InterPro" id="IPR036322">
    <property type="entry name" value="WD40_repeat_dom_sf"/>
</dbReference>
<name>A0AA43QRB0_9LECA</name>
<reference evidence="7" key="1">
    <citation type="journal article" date="2023" name="Genome Biol. Evol.">
        <title>First Whole Genome Sequence and Flow Cytometry Genome Size Data for the Lichen-Forming Fungus Ramalina farinacea (Ascomycota).</title>
        <authorList>
            <person name="Llewellyn T."/>
            <person name="Mian S."/>
            <person name="Hill R."/>
            <person name="Leitch I.J."/>
            <person name="Gaya E."/>
        </authorList>
    </citation>
    <scope>NUCLEOTIDE SEQUENCE</scope>
    <source>
        <strain evidence="7">LIQ254RAFAR</strain>
    </source>
</reference>
<comment type="subcellular location">
    <subcellularLocation>
        <location evidence="1">Nucleus</location>
    </subcellularLocation>
</comment>
<feature type="repeat" description="WD" evidence="5">
    <location>
        <begin position="295"/>
        <end position="329"/>
    </location>
</feature>
<feature type="region of interest" description="Disordered" evidence="6">
    <location>
        <begin position="339"/>
        <end position="362"/>
    </location>
</feature>
<keyword evidence="3" id="KW-0677">Repeat</keyword>
<evidence type="ECO:0000313" key="8">
    <source>
        <dbReference type="Proteomes" id="UP001161017"/>
    </source>
</evidence>
<feature type="region of interest" description="Disordered" evidence="6">
    <location>
        <begin position="1"/>
        <end position="72"/>
    </location>
</feature>
<feature type="repeat" description="WD" evidence="5">
    <location>
        <begin position="211"/>
        <end position="252"/>
    </location>
</feature>
<evidence type="ECO:0000256" key="3">
    <source>
        <dbReference type="ARBA" id="ARBA00022737"/>
    </source>
</evidence>
<keyword evidence="4" id="KW-0539">Nucleus</keyword>
<feature type="compositionally biased region" description="Acidic residues" evidence="6">
    <location>
        <begin position="49"/>
        <end position="58"/>
    </location>
</feature>
<dbReference type="InterPro" id="IPR020472">
    <property type="entry name" value="WD40_PAC1"/>
</dbReference>
<evidence type="ECO:0000256" key="6">
    <source>
        <dbReference type="SAM" id="MobiDB-lite"/>
    </source>
</evidence>
<keyword evidence="2 5" id="KW-0853">WD repeat</keyword>
<feature type="compositionally biased region" description="Basic residues" evidence="6">
    <location>
        <begin position="26"/>
        <end position="39"/>
    </location>
</feature>
<dbReference type="SUPFAM" id="SSF50978">
    <property type="entry name" value="WD40 repeat-like"/>
    <property type="match status" value="1"/>
</dbReference>
<dbReference type="GO" id="GO:0032040">
    <property type="term" value="C:small-subunit processome"/>
    <property type="evidence" value="ECO:0007669"/>
    <property type="project" value="TreeGrafter"/>
</dbReference>
<evidence type="ECO:0000313" key="7">
    <source>
        <dbReference type="EMBL" id="MDI1491155.1"/>
    </source>
</evidence>
<dbReference type="EMBL" id="JAPUFD010000013">
    <property type="protein sequence ID" value="MDI1491155.1"/>
    <property type="molecule type" value="Genomic_DNA"/>
</dbReference>
<proteinExistence type="predicted"/>
<evidence type="ECO:0000256" key="5">
    <source>
        <dbReference type="PROSITE-ProRule" id="PRU00221"/>
    </source>
</evidence>
<sequence length="573" mass="63216">MSSFFTTPKSLKKRRREDATGPTNSKRIKAGASRSKKSKAGKDDSEVSGSDDDLEDPQADGHESSSEDETAADRRLRLAEQYLEKIKGETQDANEIGFDAEDIDRDLIAERLQKDNDETKGRMCKFIASDYDFKAAVRTNFRLKHSHMNGVAICPPYVYTVSKDTTITKWELPPPTDPRRKANSSQKPVRRRPVKVLEVKGDRSKAKDKDYSYHTAPILTVAASSTGKFLATGSLDKKIIVYDTATLKPLRVFTQHRDAVTSLSFQPSTNQLYSASRDRTVKVWSMNELAYVETLFGHQDSVVDIAAYPGVERCLSVGARDRTARIWKVIEETQLVFRGGSGSSGNSSKPVSRKPASDKLGSGVEAKKYAEGSIDRVAVIENDVFVTGSDNGSLCLWISQKKKPVFTQPLTHGLEEPLRPDEASAEVHLGPDFRLPEPQPRWITALASVPLSDLVVTGSWDGCVRVWAVGKEKRSLRPLGVLDRSDAISGAINGNAGEKELGIKGLVNDLRVFEREERGQESLCVIAAFSSEHRLGRWNAGKGSGGSGGVLMWEIPRRKVGRARRKKAQPKSI</sequence>
<dbReference type="PANTHER" id="PTHR19865:SF0">
    <property type="entry name" value="U3 SMALL NUCLEOLAR RNA-INTERACTING PROTEIN 2"/>
    <property type="match status" value="1"/>
</dbReference>
<keyword evidence="8" id="KW-1185">Reference proteome</keyword>
<gene>
    <name evidence="7" type="primary">RRP9</name>
    <name evidence="7" type="ORF">OHK93_002362</name>
</gene>
<feature type="repeat" description="WD" evidence="5">
    <location>
        <begin position="253"/>
        <end position="294"/>
    </location>
</feature>
<dbReference type="InterPro" id="IPR001680">
    <property type="entry name" value="WD40_rpt"/>
</dbReference>
<dbReference type="Gene3D" id="2.130.10.10">
    <property type="entry name" value="YVTN repeat-like/Quinoprotein amine dehydrogenase"/>
    <property type="match status" value="1"/>
</dbReference>
<dbReference type="GO" id="GO:0034511">
    <property type="term" value="F:U3 snoRNA binding"/>
    <property type="evidence" value="ECO:0007669"/>
    <property type="project" value="InterPro"/>
</dbReference>
<dbReference type="InterPro" id="IPR015943">
    <property type="entry name" value="WD40/YVTN_repeat-like_dom_sf"/>
</dbReference>
<dbReference type="PROSITE" id="PS50082">
    <property type="entry name" value="WD_REPEATS_2"/>
    <property type="match status" value="3"/>
</dbReference>
<feature type="region of interest" description="Disordered" evidence="6">
    <location>
        <begin position="168"/>
        <end position="193"/>
    </location>
</feature>
<evidence type="ECO:0000256" key="4">
    <source>
        <dbReference type="ARBA" id="ARBA00023242"/>
    </source>
</evidence>
<organism evidence="7 8">
    <name type="scientific">Ramalina farinacea</name>
    <dbReference type="NCBI Taxonomy" id="258253"/>
    <lineage>
        <taxon>Eukaryota</taxon>
        <taxon>Fungi</taxon>
        <taxon>Dikarya</taxon>
        <taxon>Ascomycota</taxon>
        <taxon>Pezizomycotina</taxon>
        <taxon>Lecanoromycetes</taxon>
        <taxon>OSLEUM clade</taxon>
        <taxon>Lecanoromycetidae</taxon>
        <taxon>Lecanorales</taxon>
        <taxon>Lecanorineae</taxon>
        <taxon>Ramalinaceae</taxon>
        <taxon>Ramalina</taxon>
    </lineage>
</organism>
<accession>A0AA43QRB0</accession>
<dbReference type="Pfam" id="PF00400">
    <property type="entry name" value="WD40"/>
    <property type="match status" value="4"/>
</dbReference>
<dbReference type="PROSITE" id="PS50294">
    <property type="entry name" value="WD_REPEATS_REGION"/>
    <property type="match status" value="1"/>
</dbReference>
<feature type="compositionally biased region" description="Basic and acidic residues" evidence="6">
    <location>
        <begin position="59"/>
        <end position="72"/>
    </location>
</feature>
<dbReference type="PRINTS" id="PR00320">
    <property type="entry name" value="GPROTEINBRPT"/>
</dbReference>
<evidence type="ECO:0000256" key="1">
    <source>
        <dbReference type="ARBA" id="ARBA00004123"/>
    </source>
</evidence>
<dbReference type="InterPro" id="IPR039241">
    <property type="entry name" value="Rrp9-like"/>
</dbReference>